<feature type="binding site" evidence="5">
    <location>
        <position position="271"/>
    </location>
    <ligand>
        <name>N(2)-acetyl-L-ornithine</name>
        <dbReference type="ChEBI" id="CHEBI:57805"/>
    </ligand>
</feature>
<dbReference type="Gene3D" id="3.40.640.10">
    <property type="entry name" value="Type I PLP-dependent aspartate aminotransferase-like (Major domain)"/>
    <property type="match status" value="1"/>
</dbReference>
<evidence type="ECO:0000313" key="6">
    <source>
        <dbReference type="EMBL" id="SHI01763.1"/>
    </source>
</evidence>
<feature type="binding site" evidence="5">
    <location>
        <position position="133"/>
    </location>
    <ligand>
        <name>N(2)-acetyl-L-ornithine</name>
        <dbReference type="ChEBI" id="CHEBI:57805"/>
    </ligand>
</feature>
<keyword evidence="5" id="KW-0963">Cytoplasm</keyword>
<dbReference type="STRING" id="1121316.SAMN02745207_03837"/>
<dbReference type="EC" id="2.6.1.11" evidence="5"/>
<dbReference type="NCBIfam" id="TIGR00707">
    <property type="entry name" value="argD"/>
    <property type="match status" value="1"/>
</dbReference>
<dbReference type="GO" id="GO:0042802">
    <property type="term" value="F:identical protein binding"/>
    <property type="evidence" value="ECO:0007669"/>
    <property type="project" value="TreeGrafter"/>
</dbReference>
<dbReference type="InterPro" id="IPR050103">
    <property type="entry name" value="Class-III_PLP-dep_AT"/>
</dbReference>
<keyword evidence="5" id="KW-0055">Arginine biosynthesis</keyword>
<gene>
    <name evidence="5" type="primary">argD</name>
    <name evidence="6" type="ORF">SAMN02745207_03837</name>
</gene>
<comment type="subcellular location">
    <subcellularLocation>
        <location evidence="5">Cytoplasm</location>
    </subcellularLocation>
</comment>
<dbReference type="InterPro" id="IPR015421">
    <property type="entry name" value="PyrdxlP-dep_Trfase_major"/>
</dbReference>
<name>A0A1M5XR75_9CLOT</name>
<keyword evidence="7" id="KW-1185">Reference proteome</keyword>
<dbReference type="GO" id="GO:0006526">
    <property type="term" value="P:L-arginine biosynthetic process"/>
    <property type="evidence" value="ECO:0007669"/>
    <property type="project" value="UniProtKB-UniRule"/>
</dbReference>
<dbReference type="GO" id="GO:0030170">
    <property type="term" value="F:pyridoxal phosphate binding"/>
    <property type="evidence" value="ECO:0007669"/>
    <property type="project" value="InterPro"/>
</dbReference>
<dbReference type="Proteomes" id="UP000184447">
    <property type="component" value="Unassembled WGS sequence"/>
</dbReference>
<comment type="pathway">
    <text evidence="5">Amino-acid biosynthesis; L-arginine biosynthesis; N(2)-acetyl-L-ornithine from L-glutamate: step 4/4.</text>
</comment>
<feature type="binding site" evidence="5">
    <location>
        <position position="272"/>
    </location>
    <ligand>
        <name>pyridoxal 5'-phosphate</name>
        <dbReference type="ChEBI" id="CHEBI:597326"/>
    </ligand>
</feature>
<dbReference type="Gene3D" id="3.90.1150.10">
    <property type="entry name" value="Aspartate Aminotransferase, domain 1"/>
    <property type="match status" value="1"/>
</dbReference>
<comment type="miscellaneous">
    <text evidence="5">May also have succinyldiaminopimelate aminotransferase activity, thus carrying out the corresponding step in lysine biosynthesis.</text>
</comment>
<dbReference type="Pfam" id="PF00202">
    <property type="entry name" value="Aminotran_3"/>
    <property type="match status" value="1"/>
</dbReference>
<dbReference type="PIRSF" id="PIRSF000521">
    <property type="entry name" value="Transaminase_4ab_Lys_Orn"/>
    <property type="match status" value="1"/>
</dbReference>
<feature type="modified residue" description="N6-(pyridoxal phosphate)lysine" evidence="5">
    <location>
        <position position="244"/>
    </location>
</feature>
<dbReference type="InterPro" id="IPR005814">
    <property type="entry name" value="Aminotrans_3"/>
</dbReference>
<dbReference type="GO" id="GO:0003992">
    <property type="term" value="F:N2-acetyl-L-ornithine:2-oxoglutarate 5-aminotransferase activity"/>
    <property type="evidence" value="ECO:0007669"/>
    <property type="project" value="UniProtKB-UniRule"/>
</dbReference>
<dbReference type="FunFam" id="3.40.640.10:FF:000004">
    <property type="entry name" value="Acetylornithine aminotransferase"/>
    <property type="match status" value="1"/>
</dbReference>
<comment type="catalytic activity">
    <reaction evidence="5">
        <text>N(2)-acetyl-L-ornithine + 2-oxoglutarate = N-acetyl-L-glutamate 5-semialdehyde + L-glutamate</text>
        <dbReference type="Rhea" id="RHEA:18049"/>
        <dbReference type="ChEBI" id="CHEBI:16810"/>
        <dbReference type="ChEBI" id="CHEBI:29123"/>
        <dbReference type="ChEBI" id="CHEBI:29985"/>
        <dbReference type="ChEBI" id="CHEBI:57805"/>
        <dbReference type="EC" id="2.6.1.11"/>
    </reaction>
</comment>
<dbReference type="OrthoDB" id="9801052at2"/>
<evidence type="ECO:0000256" key="3">
    <source>
        <dbReference type="ARBA" id="ARBA00022679"/>
    </source>
</evidence>
<protein>
    <recommendedName>
        <fullName evidence="5">Acetylornithine aminotransferase</fullName>
        <shortName evidence="5">ACOAT</shortName>
        <ecNumber evidence="5">2.6.1.11</ecNumber>
    </recommendedName>
</protein>
<accession>A0A1M5XR75</accession>
<dbReference type="CDD" id="cd00610">
    <property type="entry name" value="OAT_like"/>
    <property type="match status" value="1"/>
</dbReference>
<keyword evidence="4 5" id="KW-0663">Pyridoxal phosphate</keyword>
<evidence type="ECO:0000256" key="5">
    <source>
        <dbReference type="HAMAP-Rule" id="MF_01107"/>
    </source>
</evidence>
<sequence>MTENYVMETYGRFDVTFEKGEGTKLYDSENRVFLDFVSGIAVNCLGHSHPSIVKAIQEQSQKLLHVSNYYWTNSQIELAKILCENSVFNKAFFCNSGTEAVEAALKLSKKYSVSKGYENKNTIIYMNNSFHGRSMGALSVTGQPKYQETFKPLMPNTISIDFNDSIALEEVFNENICAIILEPIQGEGGVVSANREFLKKAKDLCEKYDALLIFDEVQCGIGRTGSLFAYEKFGISPDVVCLAKALGGGIPIGAMLANEKASVLQPGDHGTTFGGNPLSCAVACTVLKELIYNGVIASVDEKSTYLTNKLLALKEKYPVIVDVRGLGLLIGIELNLEPKAIMKECFSNGLLVVSAGKNVLRFLPPLNVNYEELDEAVSLFEKALINLS</sequence>
<dbReference type="InterPro" id="IPR015422">
    <property type="entry name" value="PyrdxlP-dep_Trfase_small"/>
</dbReference>
<dbReference type="InterPro" id="IPR049704">
    <property type="entry name" value="Aminotrans_3_PPA_site"/>
</dbReference>
<proteinExistence type="inferred from homology"/>
<feature type="binding site" evidence="5">
    <location>
        <begin position="215"/>
        <end position="218"/>
    </location>
    <ligand>
        <name>pyridoxal 5'-phosphate</name>
        <dbReference type="ChEBI" id="CHEBI:597326"/>
    </ligand>
</feature>
<dbReference type="EMBL" id="FQXM01000033">
    <property type="protein sequence ID" value="SHI01763.1"/>
    <property type="molecule type" value="Genomic_DNA"/>
</dbReference>
<evidence type="ECO:0000256" key="2">
    <source>
        <dbReference type="ARBA" id="ARBA00022605"/>
    </source>
</evidence>
<keyword evidence="1 5" id="KW-0032">Aminotransferase</keyword>
<reference evidence="6 7" key="1">
    <citation type="submission" date="2016-11" db="EMBL/GenBank/DDBJ databases">
        <authorList>
            <person name="Jaros S."/>
            <person name="Januszkiewicz K."/>
            <person name="Wedrychowicz H."/>
        </authorList>
    </citation>
    <scope>NUCLEOTIDE SEQUENCE [LARGE SCALE GENOMIC DNA]</scope>
    <source>
        <strain evidence="6 7">DSM 8605</strain>
    </source>
</reference>
<dbReference type="PROSITE" id="PS00600">
    <property type="entry name" value="AA_TRANSFER_CLASS_3"/>
    <property type="match status" value="1"/>
</dbReference>
<keyword evidence="2 5" id="KW-0028">Amino-acid biosynthesis</keyword>
<evidence type="ECO:0000256" key="1">
    <source>
        <dbReference type="ARBA" id="ARBA00022576"/>
    </source>
</evidence>
<comment type="subunit">
    <text evidence="5">Homodimer.</text>
</comment>
<dbReference type="InterPro" id="IPR015424">
    <property type="entry name" value="PyrdxlP-dep_Trfase"/>
</dbReference>
<dbReference type="HAMAP" id="MF_01107">
    <property type="entry name" value="ArgD_aminotrans_3"/>
    <property type="match status" value="1"/>
</dbReference>
<dbReference type="AlphaFoldDB" id="A0A1M5XR75"/>
<dbReference type="RefSeq" id="WP_073340666.1">
    <property type="nucleotide sequence ID" value="NZ_FQXM01000033.1"/>
</dbReference>
<keyword evidence="3 5" id="KW-0808">Transferase</keyword>
<comment type="similarity">
    <text evidence="5">Belongs to the class-III pyridoxal-phosphate-dependent aminotransferase family. ArgD subfamily.</text>
</comment>
<dbReference type="InterPro" id="IPR004636">
    <property type="entry name" value="AcOrn/SuccOrn_fam"/>
</dbReference>
<feature type="binding site" evidence="5">
    <location>
        <position position="130"/>
    </location>
    <ligand>
        <name>pyridoxal 5'-phosphate</name>
        <dbReference type="ChEBI" id="CHEBI:597326"/>
    </ligand>
</feature>
<comment type="cofactor">
    <cofactor evidence="5">
        <name>pyridoxal 5'-phosphate</name>
        <dbReference type="ChEBI" id="CHEBI:597326"/>
    </cofactor>
    <text evidence="5">Binds 1 pyridoxal phosphate per subunit.</text>
</comment>
<dbReference type="PANTHER" id="PTHR11986:SF79">
    <property type="entry name" value="ACETYLORNITHINE AMINOTRANSFERASE, MITOCHONDRIAL"/>
    <property type="match status" value="1"/>
</dbReference>
<organism evidence="6 7">
    <name type="scientific">Clostridium grantii DSM 8605</name>
    <dbReference type="NCBI Taxonomy" id="1121316"/>
    <lineage>
        <taxon>Bacteria</taxon>
        <taxon>Bacillati</taxon>
        <taxon>Bacillota</taxon>
        <taxon>Clostridia</taxon>
        <taxon>Eubacteriales</taxon>
        <taxon>Clostridiaceae</taxon>
        <taxon>Clostridium</taxon>
    </lineage>
</organism>
<feature type="binding site" evidence="5">
    <location>
        <begin position="97"/>
        <end position="98"/>
    </location>
    <ligand>
        <name>pyridoxal 5'-phosphate</name>
        <dbReference type="ChEBI" id="CHEBI:597326"/>
    </ligand>
</feature>
<dbReference type="PANTHER" id="PTHR11986">
    <property type="entry name" value="AMINOTRANSFERASE CLASS III"/>
    <property type="match status" value="1"/>
</dbReference>
<evidence type="ECO:0000313" key="7">
    <source>
        <dbReference type="Proteomes" id="UP000184447"/>
    </source>
</evidence>
<dbReference type="NCBIfam" id="NF002325">
    <property type="entry name" value="PRK01278.1"/>
    <property type="match status" value="1"/>
</dbReference>
<evidence type="ECO:0000256" key="4">
    <source>
        <dbReference type="ARBA" id="ARBA00022898"/>
    </source>
</evidence>
<dbReference type="GO" id="GO:0005737">
    <property type="term" value="C:cytoplasm"/>
    <property type="evidence" value="ECO:0007669"/>
    <property type="project" value="UniProtKB-SubCell"/>
</dbReference>
<dbReference type="SUPFAM" id="SSF53383">
    <property type="entry name" value="PLP-dependent transferases"/>
    <property type="match status" value="1"/>
</dbReference>
<dbReference type="UniPathway" id="UPA00068">
    <property type="reaction ID" value="UER00109"/>
</dbReference>